<organism evidence="2 3">
    <name type="scientific">Amniculicola lignicola CBS 123094</name>
    <dbReference type="NCBI Taxonomy" id="1392246"/>
    <lineage>
        <taxon>Eukaryota</taxon>
        <taxon>Fungi</taxon>
        <taxon>Dikarya</taxon>
        <taxon>Ascomycota</taxon>
        <taxon>Pezizomycotina</taxon>
        <taxon>Dothideomycetes</taxon>
        <taxon>Pleosporomycetidae</taxon>
        <taxon>Pleosporales</taxon>
        <taxon>Amniculicolaceae</taxon>
        <taxon>Amniculicola</taxon>
    </lineage>
</organism>
<dbReference type="OrthoDB" id="3775566at2759"/>
<accession>A0A6A5WY21</accession>
<evidence type="ECO:0000313" key="2">
    <source>
        <dbReference type="EMBL" id="KAF2002556.1"/>
    </source>
</evidence>
<gene>
    <name evidence="2" type="ORF">P154DRAFT_430743</name>
</gene>
<dbReference type="Proteomes" id="UP000799779">
    <property type="component" value="Unassembled WGS sequence"/>
</dbReference>
<reference evidence="2" key="1">
    <citation type="journal article" date="2020" name="Stud. Mycol.">
        <title>101 Dothideomycetes genomes: a test case for predicting lifestyles and emergence of pathogens.</title>
        <authorList>
            <person name="Haridas S."/>
            <person name="Albert R."/>
            <person name="Binder M."/>
            <person name="Bloem J."/>
            <person name="Labutti K."/>
            <person name="Salamov A."/>
            <person name="Andreopoulos B."/>
            <person name="Baker S."/>
            <person name="Barry K."/>
            <person name="Bills G."/>
            <person name="Bluhm B."/>
            <person name="Cannon C."/>
            <person name="Castanera R."/>
            <person name="Culley D."/>
            <person name="Daum C."/>
            <person name="Ezra D."/>
            <person name="Gonzalez J."/>
            <person name="Henrissat B."/>
            <person name="Kuo A."/>
            <person name="Liang C."/>
            <person name="Lipzen A."/>
            <person name="Lutzoni F."/>
            <person name="Magnuson J."/>
            <person name="Mondo S."/>
            <person name="Nolan M."/>
            <person name="Ohm R."/>
            <person name="Pangilinan J."/>
            <person name="Park H.-J."/>
            <person name="Ramirez L."/>
            <person name="Alfaro M."/>
            <person name="Sun H."/>
            <person name="Tritt A."/>
            <person name="Yoshinaga Y."/>
            <person name="Zwiers L.-H."/>
            <person name="Turgeon B."/>
            <person name="Goodwin S."/>
            <person name="Spatafora J."/>
            <person name="Crous P."/>
            <person name="Grigoriev I."/>
        </authorList>
    </citation>
    <scope>NUCLEOTIDE SEQUENCE</scope>
    <source>
        <strain evidence="2">CBS 123094</strain>
    </source>
</reference>
<feature type="signal peptide" evidence="1">
    <location>
        <begin position="1"/>
        <end position="23"/>
    </location>
</feature>
<keyword evidence="1" id="KW-0732">Signal</keyword>
<keyword evidence="3" id="KW-1185">Reference proteome</keyword>
<evidence type="ECO:0000313" key="3">
    <source>
        <dbReference type="Proteomes" id="UP000799779"/>
    </source>
</evidence>
<dbReference type="AlphaFoldDB" id="A0A6A5WY21"/>
<proteinExistence type="predicted"/>
<evidence type="ECO:0008006" key="4">
    <source>
        <dbReference type="Google" id="ProtNLM"/>
    </source>
</evidence>
<sequence>MAVFTFLASSLLLFTTFAPPALATVTEKDFTGIGRIYVLQSADWRSASPKDKVGCISDSGAFISLKDKDECGVFAHEPDYPYTLSSRAGNCTFTDEDKEKNTDSVYGKRDHAWSCNGGYKADIYDSLYTINGFTYPFLCWGDVACFYDAKRVPSTGEGLSLWQYRWGSQQLGITPGHIQLQLLWEKIGELPKRGGETKIPTARLEVGEGMQESLSGQKVQELR</sequence>
<protein>
    <recommendedName>
        <fullName evidence="4">Ecp2 effector protein domain-containing protein</fullName>
    </recommendedName>
</protein>
<dbReference type="EMBL" id="ML977577">
    <property type="protein sequence ID" value="KAF2002556.1"/>
    <property type="molecule type" value="Genomic_DNA"/>
</dbReference>
<feature type="chain" id="PRO_5025431884" description="Ecp2 effector protein domain-containing protein" evidence="1">
    <location>
        <begin position="24"/>
        <end position="223"/>
    </location>
</feature>
<name>A0A6A5WY21_9PLEO</name>
<evidence type="ECO:0000256" key="1">
    <source>
        <dbReference type="SAM" id="SignalP"/>
    </source>
</evidence>